<keyword evidence="2" id="KW-1185">Reference proteome</keyword>
<dbReference type="EMBL" id="CM047580">
    <property type="protein sequence ID" value="KAI9920574.1"/>
    <property type="molecule type" value="Genomic_DNA"/>
</dbReference>
<evidence type="ECO:0000313" key="2">
    <source>
        <dbReference type="Proteomes" id="UP001163321"/>
    </source>
</evidence>
<protein>
    <submittedName>
        <fullName evidence="1">Uncharacterized protein</fullName>
    </submittedName>
</protein>
<name>A0ACC0WNY0_9STRA</name>
<organism evidence="1 2">
    <name type="scientific">Peronosclerospora sorghi</name>
    <dbReference type="NCBI Taxonomy" id="230839"/>
    <lineage>
        <taxon>Eukaryota</taxon>
        <taxon>Sar</taxon>
        <taxon>Stramenopiles</taxon>
        <taxon>Oomycota</taxon>
        <taxon>Peronosporomycetes</taxon>
        <taxon>Peronosporales</taxon>
        <taxon>Peronosporaceae</taxon>
        <taxon>Peronosclerospora</taxon>
    </lineage>
</organism>
<comment type="caution">
    <text evidence="1">The sequence shown here is derived from an EMBL/GenBank/DDBJ whole genome shotgun (WGS) entry which is preliminary data.</text>
</comment>
<proteinExistence type="predicted"/>
<dbReference type="Proteomes" id="UP001163321">
    <property type="component" value="Chromosome 1"/>
</dbReference>
<gene>
    <name evidence="1" type="ORF">PsorP6_001446</name>
</gene>
<evidence type="ECO:0000313" key="1">
    <source>
        <dbReference type="EMBL" id="KAI9920574.1"/>
    </source>
</evidence>
<reference evidence="1 2" key="1">
    <citation type="journal article" date="2022" name="bioRxiv">
        <title>The genome of the oomycete Peronosclerospora sorghi, a cosmopolitan pathogen of maize and sorghum, is inflated with dispersed pseudogenes.</title>
        <authorList>
            <person name="Fletcher K."/>
            <person name="Martin F."/>
            <person name="Isakeit T."/>
            <person name="Cavanaugh K."/>
            <person name="Magill C."/>
            <person name="Michelmore R."/>
        </authorList>
    </citation>
    <scope>NUCLEOTIDE SEQUENCE [LARGE SCALE GENOMIC DNA]</scope>
    <source>
        <strain evidence="1">P6</strain>
    </source>
</reference>
<accession>A0ACC0WNY0</accession>
<sequence length="565" mass="59239">MHAHGFHVVDGAFVLPSHRLICVNPTFFNVLPTGQAPSSPFVVHGMKLRTILLCAANLAWAVSAANSTSSSSGAAESMTTTKSSSSAGTSSSATGTKASSATGTKASSATLTSSNSSTSTTAAAGSDVFANLKTQKHPSDSYHMPPVRVVHARVQSDDPELVDGVFVSSFGKGDLKAGYLSAMDTVNTASVEGALMYVQAEGINVNVRAKDERCKRKSGMANIVFYEIILVQTNETLAQFQDSWGESPEYGPMLAMDGGKCTALSGDDKFPAGCLQFNGDEGQPNVGPFIGAGIKDDDVRAPYPGNRWFSFANTCPLKVWKDKTDECRKSTRKGLCDYGDGPDGVDCTFSYNILGWVTIDDVVGITAIENPETGSTYANFTEWCLADSNNTEFAADAESGEFVTGLPFWEDPLNSSANAARAEAVVAKYKETLKSGSTQIDSTVIASFRPLPTPKELAAANPPCYKTVEACGSGNGCKRVGYAQICTPCDADEGCETGGGDFVYPKLEKAYTELSENETTTTGMGGNSTGPHASGSKPDHASAAAAMSTTILSVMIGLMTALLTL</sequence>